<dbReference type="EMBL" id="JADOET010000005">
    <property type="protein sequence ID" value="MBF8149747.1"/>
    <property type="molecule type" value="Genomic_DNA"/>
</dbReference>
<keyword evidence="2" id="KW-1185">Reference proteome</keyword>
<evidence type="ECO:0000313" key="2">
    <source>
        <dbReference type="Proteomes" id="UP000611215"/>
    </source>
</evidence>
<name>A0ABS0EH67_9FLAO</name>
<comment type="caution">
    <text evidence="1">The sequence shown here is derived from an EMBL/GenBank/DDBJ whole genome shotgun (WGS) entry which is preliminary data.</text>
</comment>
<sequence>MRLQSIKSTVLQLPSKHSKHSKFEALVFKRDVILKIKLLQGIVDGNTKTNLLSNKVV</sequence>
<dbReference type="Proteomes" id="UP000611215">
    <property type="component" value="Unassembled WGS sequence"/>
</dbReference>
<organism evidence="1 2">
    <name type="scientific">Winogradskyella marina</name>
    <dbReference type="NCBI Taxonomy" id="2785530"/>
    <lineage>
        <taxon>Bacteria</taxon>
        <taxon>Pseudomonadati</taxon>
        <taxon>Bacteroidota</taxon>
        <taxon>Flavobacteriia</taxon>
        <taxon>Flavobacteriales</taxon>
        <taxon>Flavobacteriaceae</taxon>
        <taxon>Winogradskyella</taxon>
    </lineage>
</organism>
<evidence type="ECO:0000313" key="1">
    <source>
        <dbReference type="EMBL" id="MBF8149747.1"/>
    </source>
</evidence>
<protein>
    <submittedName>
        <fullName evidence="1">Uncharacterized protein</fullName>
    </submittedName>
</protein>
<reference evidence="1 2" key="1">
    <citation type="submission" date="2020-11" db="EMBL/GenBank/DDBJ databases">
        <title>Winogradskyella marina sp. nov., isolated from marine sediment.</title>
        <authorList>
            <person name="Bo J."/>
            <person name="Wang S."/>
            <person name="Song X."/>
            <person name="Du Z."/>
        </authorList>
    </citation>
    <scope>NUCLEOTIDE SEQUENCE [LARGE SCALE GENOMIC DNA]</scope>
    <source>
        <strain evidence="1 2">F6397</strain>
    </source>
</reference>
<gene>
    <name evidence="1" type="ORF">ITJ86_07535</name>
</gene>
<accession>A0ABS0EH67</accession>
<proteinExistence type="predicted"/>